<dbReference type="PANTHER" id="PTHR47156">
    <property type="entry name" value="PROTEIN CBG20824"/>
    <property type="match status" value="1"/>
</dbReference>
<dbReference type="FunCoup" id="E3NG56">
    <property type="interactions" value="2"/>
</dbReference>
<dbReference type="PROSITE" id="PS50089">
    <property type="entry name" value="ZF_RING_2"/>
    <property type="match status" value="1"/>
</dbReference>
<dbReference type="InterPro" id="IPR052667">
    <property type="entry name" value="E3_ubiquitin-ligase_RING"/>
</dbReference>
<dbReference type="HOGENOM" id="CLU_051246_1_0_1"/>
<dbReference type="OrthoDB" id="252722at2759"/>
<keyword evidence="5" id="KW-0812">Transmembrane</keyword>
<evidence type="ECO:0000256" key="5">
    <source>
        <dbReference type="SAM" id="Phobius"/>
    </source>
</evidence>
<keyword evidence="3" id="KW-0862">Zinc</keyword>
<feature type="transmembrane region" description="Helical" evidence="5">
    <location>
        <begin position="12"/>
        <end position="30"/>
    </location>
</feature>
<feature type="transmembrane region" description="Helical" evidence="5">
    <location>
        <begin position="157"/>
        <end position="174"/>
    </location>
</feature>
<keyword evidence="1" id="KW-0479">Metal-binding</keyword>
<evidence type="ECO:0000259" key="6">
    <source>
        <dbReference type="PROSITE" id="PS50089"/>
    </source>
</evidence>
<evidence type="ECO:0000256" key="2">
    <source>
        <dbReference type="ARBA" id="ARBA00022771"/>
    </source>
</evidence>
<dbReference type="SUPFAM" id="SSF57850">
    <property type="entry name" value="RING/U-box"/>
    <property type="match status" value="1"/>
</dbReference>
<dbReference type="InterPro" id="IPR017907">
    <property type="entry name" value="Znf_RING_CS"/>
</dbReference>
<dbReference type="EMBL" id="DS268650">
    <property type="protein sequence ID" value="EFO96946.1"/>
    <property type="molecule type" value="Genomic_DNA"/>
</dbReference>
<protein>
    <recommendedName>
        <fullName evidence="6">RING-type domain-containing protein</fullName>
    </recommendedName>
</protein>
<keyword evidence="2 4" id="KW-0863">Zinc-finger</keyword>
<keyword evidence="8" id="KW-1185">Reference proteome</keyword>
<evidence type="ECO:0000313" key="8">
    <source>
        <dbReference type="Proteomes" id="UP000008281"/>
    </source>
</evidence>
<organism evidence="8">
    <name type="scientific">Caenorhabditis remanei</name>
    <name type="common">Caenorhabditis vulgaris</name>
    <dbReference type="NCBI Taxonomy" id="31234"/>
    <lineage>
        <taxon>Eukaryota</taxon>
        <taxon>Metazoa</taxon>
        <taxon>Ecdysozoa</taxon>
        <taxon>Nematoda</taxon>
        <taxon>Chromadorea</taxon>
        <taxon>Rhabditida</taxon>
        <taxon>Rhabditina</taxon>
        <taxon>Rhabditomorpha</taxon>
        <taxon>Rhabditoidea</taxon>
        <taxon>Rhabditidae</taxon>
        <taxon>Peloderinae</taxon>
        <taxon>Caenorhabditis</taxon>
    </lineage>
</organism>
<dbReference type="AlphaFoldDB" id="E3NG56"/>
<feature type="transmembrane region" description="Helical" evidence="5">
    <location>
        <begin position="117"/>
        <end position="137"/>
    </location>
</feature>
<evidence type="ECO:0000256" key="4">
    <source>
        <dbReference type="PROSITE-ProRule" id="PRU00175"/>
    </source>
</evidence>
<sequence length="342" mass="39194">MTRDADGPKSFKDLIMVIQLIRIPIFYASIPLSRPDNQNIELAETHHPSILYLYLILFLLAGIVTLKLLLVAWDKCFKPAKFTTCRRDLLIGYGGMIACGIIPQVLKVILMEKWKELFLFSVYSFVCNTLFLFLFVVKHHDKYGTSKKESKKIWAGILRTIMMLLQIAITVMLVNHFVRGKYSKKQTEQTETWIYMYIVCYIPCTAEFAVVMAGWIRLKEKLPNSNQSARKDTVQPPQESQVLVTVPTVPREEEQYETTGNSTSGTKCNICTLPYTTTTVIPRMLVGCGHTVCEECIQKFPRQDIQCVLCPFCRKPTSLPDNLPNRLPKNYAILDIIHNLEK</sequence>
<dbReference type="Gene3D" id="3.30.40.10">
    <property type="entry name" value="Zinc/RING finger domain, C3HC4 (zinc finger)"/>
    <property type="match status" value="1"/>
</dbReference>
<proteinExistence type="predicted"/>
<gene>
    <name evidence="7" type="ORF">CRE_19491</name>
</gene>
<feature type="domain" description="RING-type" evidence="6">
    <location>
        <begin position="268"/>
        <end position="314"/>
    </location>
</feature>
<dbReference type="SMART" id="SM00184">
    <property type="entry name" value="RING"/>
    <property type="match status" value="1"/>
</dbReference>
<dbReference type="GO" id="GO:0008270">
    <property type="term" value="F:zinc ion binding"/>
    <property type="evidence" value="ECO:0007669"/>
    <property type="project" value="UniProtKB-KW"/>
</dbReference>
<feature type="transmembrane region" description="Helical" evidence="5">
    <location>
        <begin position="50"/>
        <end position="70"/>
    </location>
</feature>
<dbReference type="InParanoid" id="E3NG56"/>
<dbReference type="InterPro" id="IPR001841">
    <property type="entry name" value="Znf_RING"/>
</dbReference>
<dbReference type="PANTHER" id="PTHR47156:SF9">
    <property type="entry name" value="PROTEIN CBG26870"/>
    <property type="match status" value="1"/>
</dbReference>
<accession>E3NG56</accession>
<keyword evidence="5" id="KW-0472">Membrane</keyword>
<name>E3NG56_CAERE</name>
<dbReference type="Pfam" id="PF14634">
    <property type="entry name" value="zf-RING_5"/>
    <property type="match status" value="1"/>
</dbReference>
<feature type="transmembrane region" description="Helical" evidence="5">
    <location>
        <begin position="194"/>
        <end position="216"/>
    </location>
</feature>
<dbReference type="STRING" id="31234.E3NG56"/>
<dbReference type="eggNOG" id="KOG4185">
    <property type="taxonomic scope" value="Eukaryota"/>
</dbReference>
<reference evidence="7" key="1">
    <citation type="submission" date="2007-07" db="EMBL/GenBank/DDBJ databases">
        <title>PCAP assembly of the Caenorhabditis remanei genome.</title>
        <authorList>
            <consortium name="The Caenorhabditis remanei Sequencing Consortium"/>
            <person name="Wilson R.K."/>
        </authorList>
    </citation>
    <scope>NUCLEOTIDE SEQUENCE [LARGE SCALE GENOMIC DNA]</scope>
    <source>
        <strain evidence="7">PB4641</strain>
    </source>
</reference>
<dbReference type="PROSITE" id="PS00518">
    <property type="entry name" value="ZF_RING_1"/>
    <property type="match status" value="1"/>
</dbReference>
<keyword evidence="5" id="KW-1133">Transmembrane helix</keyword>
<dbReference type="InterPro" id="IPR013083">
    <property type="entry name" value="Znf_RING/FYVE/PHD"/>
</dbReference>
<evidence type="ECO:0000313" key="7">
    <source>
        <dbReference type="EMBL" id="EFO96946.1"/>
    </source>
</evidence>
<dbReference type="OMA" id="YAILEMI"/>
<evidence type="ECO:0000256" key="1">
    <source>
        <dbReference type="ARBA" id="ARBA00022723"/>
    </source>
</evidence>
<dbReference type="Proteomes" id="UP000008281">
    <property type="component" value="Unassembled WGS sequence"/>
</dbReference>
<feature type="transmembrane region" description="Helical" evidence="5">
    <location>
        <begin position="90"/>
        <end position="111"/>
    </location>
</feature>
<evidence type="ECO:0000256" key="3">
    <source>
        <dbReference type="ARBA" id="ARBA00022833"/>
    </source>
</evidence>